<reference evidence="11 12" key="1">
    <citation type="journal article" date="2017" name="Nat. Commun.">
        <title>In situ click chemistry generation of cyclooxygenase-2 inhibitors.</title>
        <authorList>
            <person name="Bhardwaj A."/>
            <person name="Kaur J."/>
            <person name="Wuest M."/>
            <person name="Wuest F."/>
        </authorList>
    </citation>
    <scope>NUCLEOTIDE SEQUENCE [LARGE SCALE GENOMIC DNA]</scope>
    <source>
        <strain evidence="11">S2_012_000_R3_94</strain>
    </source>
</reference>
<organism evidence="11 12">
    <name type="scientific">Paracoccus denitrificans</name>
    <dbReference type="NCBI Taxonomy" id="266"/>
    <lineage>
        <taxon>Bacteria</taxon>
        <taxon>Pseudomonadati</taxon>
        <taxon>Pseudomonadota</taxon>
        <taxon>Alphaproteobacteria</taxon>
        <taxon>Rhodobacterales</taxon>
        <taxon>Paracoccaceae</taxon>
        <taxon>Paracoccus</taxon>
    </lineage>
</organism>
<comment type="caution">
    <text evidence="9">Lacks conserved residue(s) required for the propagation of feature annotation.</text>
</comment>
<keyword evidence="3" id="KW-1003">Cell membrane</keyword>
<keyword evidence="7 9" id="KW-0472">Membrane</keyword>
<gene>
    <name evidence="11" type="ORF">DI616_13390</name>
</gene>
<evidence type="ECO:0000256" key="7">
    <source>
        <dbReference type="ARBA" id="ARBA00023136"/>
    </source>
</evidence>
<comment type="subcellular location">
    <subcellularLocation>
        <location evidence="1 9">Cell inner membrane</location>
        <topology evidence="1 9">Multi-pass membrane protein</topology>
    </subcellularLocation>
</comment>
<feature type="transmembrane region" description="Helical" evidence="9">
    <location>
        <begin position="24"/>
        <end position="46"/>
    </location>
</feature>
<dbReference type="InterPro" id="IPR055348">
    <property type="entry name" value="DctQ"/>
</dbReference>
<dbReference type="InterPro" id="IPR007387">
    <property type="entry name" value="TRAP_DctQ"/>
</dbReference>
<dbReference type="GO" id="GO:0022857">
    <property type="term" value="F:transmembrane transporter activity"/>
    <property type="evidence" value="ECO:0007669"/>
    <property type="project" value="UniProtKB-UniRule"/>
</dbReference>
<keyword evidence="2 9" id="KW-0813">Transport</keyword>
<dbReference type="GO" id="GO:0015740">
    <property type="term" value="P:C4-dicarboxylate transport"/>
    <property type="evidence" value="ECO:0007669"/>
    <property type="project" value="TreeGrafter"/>
</dbReference>
<dbReference type="PANTHER" id="PTHR35011:SF2">
    <property type="entry name" value="2,3-DIKETO-L-GULONATE TRAP TRANSPORTER SMALL PERMEASE PROTEIN YIAM"/>
    <property type="match status" value="1"/>
</dbReference>
<evidence type="ECO:0000313" key="12">
    <source>
        <dbReference type="Proteomes" id="UP000315344"/>
    </source>
</evidence>
<feature type="transmembrane region" description="Helical" evidence="9">
    <location>
        <begin position="145"/>
        <end position="169"/>
    </location>
</feature>
<sequence>MSSGDQHVATPGAIRTIDSGLNRVAAVMVGTMLSLAAAAVFLQILVRFALPPLGVVISAPWTEESARFLITWSVFLGAAVQCRRGGLIAVTSLPAALPPNMGRALLISSAILTAVFFGFLLAIGWNWAIASASERATVLRIPMTAVYASMPVGSALAILNLGLFLIELIRADQSDVKQILSPAATE</sequence>
<evidence type="ECO:0000259" key="10">
    <source>
        <dbReference type="Pfam" id="PF04290"/>
    </source>
</evidence>
<evidence type="ECO:0000256" key="4">
    <source>
        <dbReference type="ARBA" id="ARBA00022519"/>
    </source>
</evidence>
<keyword evidence="4 9" id="KW-0997">Cell inner membrane</keyword>
<evidence type="ECO:0000256" key="2">
    <source>
        <dbReference type="ARBA" id="ARBA00022448"/>
    </source>
</evidence>
<comment type="function">
    <text evidence="9">Part of the tripartite ATP-independent periplasmic (TRAP) transport system.</text>
</comment>
<feature type="transmembrane region" description="Helical" evidence="9">
    <location>
        <begin position="104"/>
        <end position="125"/>
    </location>
</feature>
<keyword evidence="5 9" id="KW-0812">Transmembrane</keyword>
<dbReference type="GO" id="GO:0005886">
    <property type="term" value="C:plasma membrane"/>
    <property type="evidence" value="ECO:0007669"/>
    <property type="project" value="UniProtKB-SubCell"/>
</dbReference>
<evidence type="ECO:0000313" key="11">
    <source>
        <dbReference type="EMBL" id="TKW65860.1"/>
    </source>
</evidence>
<evidence type="ECO:0000256" key="1">
    <source>
        <dbReference type="ARBA" id="ARBA00004429"/>
    </source>
</evidence>
<dbReference type="AlphaFoldDB" id="A0A533I739"/>
<proteinExistence type="inferred from homology"/>
<keyword evidence="6 9" id="KW-1133">Transmembrane helix</keyword>
<feature type="domain" description="Tripartite ATP-independent periplasmic transporters DctQ component" evidence="10">
    <location>
        <begin position="38"/>
        <end position="170"/>
    </location>
</feature>
<name>A0A533I739_PARDE</name>
<comment type="subunit">
    <text evidence="9">The complex comprises the extracytoplasmic solute receptor protein and the two transmembrane proteins.</text>
</comment>
<dbReference type="EMBL" id="VAFL01000010">
    <property type="protein sequence ID" value="TKW65860.1"/>
    <property type="molecule type" value="Genomic_DNA"/>
</dbReference>
<comment type="similarity">
    <text evidence="8 9">Belongs to the TRAP transporter small permease family.</text>
</comment>
<evidence type="ECO:0000256" key="6">
    <source>
        <dbReference type="ARBA" id="ARBA00022989"/>
    </source>
</evidence>
<accession>A0A533I739</accession>
<evidence type="ECO:0000256" key="5">
    <source>
        <dbReference type="ARBA" id="ARBA00022692"/>
    </source>
</evidence>
<dbReference type="Pfam" id="PF04290">
    <property type="entry name" value="DctQ"/>
    <property type="match status" value="1"/>
</dbReference>
<comment type="caution">
    <text evidence="11">The sequence shown here is derived from an EMBL/GenBank/DDBJ whole genome shotgun (WGS) entry which is preliminary data.</text>
</comment>
<evidence type="ECO:0000256" key="9">
    <source>
        <dbReference type="RuleBase" id="RU369079"/>
    </source>
</evidence>
<evidence type="ECO:0000256" key="3">
    <source>
        <dbReference type="ARBA" id="ARBA00022475"/>
    </source>
</evidence>
<protein>
    <recommendedName>
        <fullName evidence="9">TRAP transporter small permease protein</fullName>
    </recommendedName>
</protein>
<dbReference type="PANTHER" id="PTHR35011">
    <property type="entry name" value="2,3-DIKETO-L-GULONATE TRAP TRANSPORTER SMALL PERMEASE PROTEIN YIAM"/>
    <property type="match status" value="1"/>
</dbReference>
<dbReference type="Proteomes" id="UP000315344">
    <property type="component" value="Unassembled WGS sequence"/>
</dbReference>
<evidence type="ECO:0000256" key="8">
    <source>
        <dbReference type="ARBA" id="ARBA00038436"/>
    </source>
</evidence>